<dbReference type="InterPro" id="IPR000571">
    <property type="entry name" value="Znf_CCCH"/>
</dbReference>
<feature type="zinc finger region" description="C3H1-type" evidence="10">
    <location>
        <begin position="268"/>
        <end position="294"/>
    </location>
</feature>
<gene>
    <name evidence="12" type="primary">Mbnl1</name>
</gene>
<organism evidence="12">
    <name type="scientific">Phallusia mammillata</name>
    <dbReference type="NCBI Taxonomy" id="59560"/>
    <lineage>
        <taxon>Eukaryota</taxon>
        <taxon>Metazoa</taxon>
        <taxon>Chordata</taxon>
        <taxon>Tunicata</taxon>
        <taxon>Ascidiacea</taxon>
        <taxon>Phlebobranchia</taxon>
        <taxon>Ascidiidae</taxon>
        <taxon>Phallusia</taxon>
    </lineage>
</organism>
<keyword evidence="4 10" id="KW-0479">Metal-binding</keyword>
<dbReference type="AlphaFoldDB" id="A0A6F9DKK6"/>
<keyword evidence="6 10" id="KW-0863">Zinc-finger</keyword>
<evidence type="ECO:0000256" key="3">
    <source>
        <dbReference type="ARBA" id="ARBA00022490"/>
    </source>
</evidence>
<dbReference type="SMART" id="SM00356">
    <property type="entry name" value="ZnF_C3H1"/>
    <property type="match status" value="4"/>
</dbReference>
<dbReference type="PROSITE" id="PS50103">
    <property type="entry name" value="ZF_C3H1"/>
    <property type="match status" value="4"/>
</dbReference>
<dbReference type="FunFam" id="3.30.1370.210:FF:000004">
    <property type="entry name" value="Muscleblind like splicing regulator 1"/>
    <property type="match status" value="1"/>
</dbReference>
<evidence type="ECO:0000256" key="9">
    <source>
        <dbReference type="ARBA" id="ARBA00038226"/>
    </source>
</evidence>
<evidence type="ECO:0000256" key="6">
    <source>
        <dbReference type="ARBA" id="ARBA00022771"/>
    </source>
</evidence>
<feature type="domain" description="C3H1-type" evidence="11">
    <location>
        <begin position="268"/>
        <end position="294"/>
    </location>
</feature>
<dbReference type="GO" id="GO:0008270">
    <property type="term" value="F:zinc ion binding"/>
    <property type="evidence" value="ECO:0007669"/>
    <property type="project" value="UniProtKB-KW"/>
</dbReference>
<feature type="zinc finger region" description="C3H1-type" evidence="10">
    <location>
        <begin position="78"/>
        <end position="104"/>
    </location>
</feature>
<dbReference type="PANTHER" id="PTHR12675">
    <property type="entry name" value="MUSCLEBLIND-LIKE PROTEIN"/>
    <property type="match status" value="1"/>
</dbReference>
<sequence>MESHGVGCVTPVSANVPSLSSAQLAVGQLPSMQQLPQIRDPEWLKVEVCREFQRGACKRSADECRYAHPGKNIQIAPDGKVIACFDALKGRCNRESCKYLHPTYQLKQQLEITGRQTLLQNRAMLQQMLPLQPSVMPAIPQGGLIGYEQLTGGNAQQMVSSLHTNPLYSPNVAASAGTAAYSVLPSDLASINQHYMTYYPIAASPGHQLALAQHPVSPQVAAMIPASGALRADKLEVCRDFQRGNCTRGEFECRYCHPPDRSMIDVTDNTVTVCMDYIKGRCTREKCKYFHPPAHLQAKIRAAQNPAAAFLPPLSHGTLATSAQPAVMAPKRVLTLEDVMTNGSALGQPPLKRHALESSIITSSASGLGSSPGLAPSPSGSQSAATLAALYSYNNAALQGLVTLPHQTLPAANPTAYYQQAAGVPMLQLYGNTGGTLGPGSAAAAAQSAQLAAFNLPSTSASTPSASATSYAFLNGQSSQIMLK</sequence>
<dbReference type="Gene3D" id="3.30.1370.210">
    <property type="match status" value="2"/>
</dbReference>
<evidence type="ECO:0000259" key="11">
    <source>
        <dbReference type="PROSITE" id="PS50103"/>
    </source>
</evidence>
<dbReference type="GO" id="GO:0005654">
    <property type="term" value="C:nucleoplasm"/>
    <property type="evidence" value="ECO:0007669"/>
    <property type="project" value="TreeGrafter"/>
</dbReference>
<dbReference type="EMBL" id="LR787807">
    <property type="protein sequence ID" value="CAB3263669.1"/>
    <property type="molecule type" value="mRNA"/>
</dbReference>
<dbReference type="Pfam" id="PF22628">
    <property type="entry name" value="zf-CCCH_10"/>
    <property type="match status" value="2"/>
</dbReference>
<dbReference type="GO" id="GO:0043484">
    <property type="term" value="P:regulation of RNA splicing"/>
    <property type="evidence" value="ECO:0007669"/>
    <property type="project" value="TreeGrafter"/>
</dbReference>
<comment type="subcellular location">
    <subcellularLocation>
        <location evidence="2">Cytoplasm</location>
    </subcellularLocation>
    <subcellularLocation>
        <location evidence="1">Nucleus</location>
    </subcellularLocation>
</comment>
<evidence type="ECO:0000313" key="12">
    <source>
        <dbReference type="EMBL" id="CAB3263669.1"/>
    </source>
</evidence>
<feature type="domain" description="C3H1-type" evidence="11">
    <location>
        <begin position="78"/>
        <end position="104"/>
    </location>
</feature>
<dbReference type="InterPro" id="IPR054429">
    <property type="entry name" value="Znf-CCCH_Muscleblind-like"/>
</dbReference>
<keyword evidence="7 10" id="KW-0862">Zinc</keyword>
<keyword evidence="5" id="KW-0677">Repeat</keyword>
<keyword evidence="3" id="KW-0963">Cytoplasm</keyword>
<evidence type="ECO:0000256" key="7">
    <source>
        <dbReference type="ARBA" id="ARBA00022833"/>
    </source>
</evidence>
<feature type="domain" description="C3H1-type" evidence="11">
    <location>
        <begin position="232"/>
        <end position="260"/>
    </location>
</feature>
<dbReference type="PANTHER" id="PTHR12675:SF12">
    <property type="entry name" value="PROTEIN MUSCLEBLIND"/>
    <property type="match status" value="1"/>
</dbReference>
<accession>A0A6F9DKK6</accession>
<proteinExistence type="evidence at transcript level"/>
<dbReference type="Pfam" id="PF14608">
    <property type="entry name" value="zf-CCCH_2"/>
    <property type="match status" value="1"/>
</dbReference>
<evidence type="ECO:0000256" key="2">
    <source>
        <dbReference type="ARBA" id="ARBA00004496"/>
    </source>
</evidence>
<evidence type="ECO:0000256" key="10">
    <source>
        <dbReference type="PROSITE-ProRule" id="PRU00723"/>
    </source>
</evidence>
<name>A0A6F9DKK6_9ASCI</name>
<protein>
    <submittedName>
        <fullName evidence="12">Muscleblind-like protein 1</fullName>
    </submittedName>
</protein>
<feature type="zinc finger region" description="C3H1-type" evidence="10">
    <location>
        <begin position="232"/>
        <end position="260"/>
    </location>
</feature>
<keyword evidence="8" id="KW-0539">Nucleus</keyword>
<evidence type="ECO:0000256" key="8">
    <source>
        <dbReference type="ARBA" id="ARBA00023242"/>
    </source>
</evidence>
<comment type="similarity">
    <text evidence="9">Belongs to the muscleblind family.</text>
</comment>
<feature type="domain" description="C3H1-type" evidence="11">
    <location>
        <begin position="43"/>
        <end position="71"/>
    </location>
</feature>
<dbReference type="GO" id="GO:0003723">
    <property type="term" value="F:RNA binding"/>
    <property type="evidence" value="ECO:0007669"/>
    <property type="project" value="TreeGrafter"/>
</dbReference>
<evidence type="ECO:0000256" key="1">
    <source>
        <dbReference type="ARBA" id="ARBA00004123"/>
    </source>
</evidence>
<dbReference type="FunFam" id="3.30.1370.210:FF:000002">
    <property type="entry name" value="Muscleblind-like 1 isoform 2"/>
    <property type="match status" value="1"/>
</dbReference>
<evidence type="ECO:0000256" key="4">
    <source>
        <dbReference type="ARBA" id="ARBA00022723"/>
    </source>
</evidence>
<dbReference type="GO" id="GO:0005737">
    <property type="term" value="C:cytoplasm"/>
    <property type="evidence" value="ECO:0007669"/>
    <property type="project" value="UniProtKB-SubCell"/>
</dbReference>
<evidence type="ECO:0000256" key="5">
    <source>
        <dbReference type="ARBA" id="ARBA00022737"/>
    </source>
</evidence>
<reference evidence="12" key="1">
    <citation type="submission" date="2020-04" db="EMBL/GenBank/DDBJ databases">
        <authorList>
            <person name="Neveu A P."/>
        </authorList>
    </citation>
    <scope>NUCLEOTIDE SEQUENCE</scope>
    <source>
        <tissue evidence="12">Whole embryo</tissue>
    </source>
</reference>
<feature type="zinc finger region" description="C3H1-type" evidence="10">
    <location>
        <begin position="43"/>
        <end position="71"/>
    </location>
</feature>